<dbReference type="PANTHER" id="PTHR46246">
    <property type="entry name" value="GUANOSINE-3',5'-BIS(DIPHOSPHATE) 3'-PYROPHOSPHOHYDROLASE MESH1"/>
    <property type="match status" value="1"/>
</dbReference>
<dbReference type="EMBL" id="JBICBT010000128">
    <property type="protein sequence ID" value="KAL3122755.1"/>
    <property type="molecule type" value="Genomic_DNA"/>
</dbReference>
<comment type="catalytic activity">
    <reaction evidence="11">
        <text>guanosine 3',5'-bis(diphosphate) + H2O = GDP + diphosphate + H(+)</text>
        <dbReference type="Rhea" id="RHEA:14253"/>
        <dbReference type="ChEBI" id="CHEBI:15377"/>
        <dbReference type="ChEBI" id="CHEBI:15378"/>
        <dbReference type="ChEBI" id="CHEBI:33019"/>
        <dbReference type="ChEBI" id="CHEBI:58189"/>
        <dbReference type="ChEBI" id="CHEBI:77828"/>
        <dbReference type="EC" id="3.1.7.2"/>
    </reaction>
</comment>
<keyword evidence="4" id="KW-0464">Manganese</keyword>
<dbReference type="AlphaFoldDB" id="A0ABD2M7P9"/>
<evidence type="ECO:0000256" key="4">
    <source>
        <dbReference type="ARBA" id="ARBA00023211"/>
    </source>
</evidence>
<comment type="caution">
    <text evidence="13">The sequence shown here is derived from an EMBL/GenBank/DDBJ whole genome shotgun (WGS) entry which is preliminary data.</text>
</comment>
<dbReference type="InterPro" id="IPR052194">
    <property type="entry name" value="MESH1"/>
</dbReference>
<evidence type="ECO:0000313" key="13">
    <source>
        <dbReference type="EMBL" id="KAL3122755.1"/>
    </source>
</evidence>
<dbReference type="InterPro" id="IPR006674">
    <property type="entry name" value="HD_domain"/>
</dbReference>
<dbReference type="GO" id="GO:0046872">
    <property type="term" value="F:metal ion binding"/>
    <property type="evidence" value="ECO:0007669"/>
    <property type="project" value="UniProtKB-KW"/>
</dbReference>
<reference evidence="13 14" key="1">
    <citation type="submission" date="2024-10" db="EMBL/GenBank/DDBJ databases">
        <authorList>
            <person name="Kim D."/>
        </authorList>
    </citation>
    <scope>NUCLEOTIDE SEQUENCE [LARGE SCALE GENOMIC DNA]</scope>
    <source>
        <strain evidence="13">BH-2024</strain>
    </source>
</reference>
<proteinExistence type="inferred from homology"/>
<dbReference type="PROSITE" id="PS51831">
    <property type="entry name" value="HD"/>
    <property type="match status" value="1"/>
</dbReference>
<dbReference type="CDD" id="cd00077">
    <property type="entry name" value="HDc"/>
    <property type="match status" value="1"/>
</dbReference>
<evidence type="ECO:0000256" key="7">
    <source>
        <dbReference type="ARBA" id="ARBA00038354"/>
    </source>
</evidence>
<keyword evidence="3" id="KW-0378">Hydrolase</keyword>
<dbReference type="Proteomes" id="UP001620626">
    <property type="component" value="Unassembled WGS sequence"/>
</dbReference>
<dbReference type="GO" id="GO:0008893">
    <property type="term" value="F:guanosine-3',5'-bis(diphosphate) 3'-diphosphatase activity"/>
    <property type="evidence" value="ECO:0007669"/>
    <property type="project" value="UniProtKB-EC"/>
</dbReference>
<sequence length="217" mass="24332">MSHDNGNNAFPAASSIYPSLPSALCDEKPSPAAVLSHCDDMEGISLLVKAADFAARRHRFQKRKDERTPYINHPIGVAFLLISVAKVYDPATLAAAYLHDLVEDTKTTFEELEQLFGREVADIVRECTDDKNLPKDVQRKKQVEKAAGSSYKAKLVKLADKLYNLRDLQRTLPIGWSKSRAKEYTKWAKEVVTQLKGTSEALEMALDDVINQLLDRK</sequence>
<evidence type="ECO:0000259" key="12">
    <source>
        <dbReference type="PROSITE" id="PS51831"/>
    </source>
</evidence>
<evidence type="ECO:0000256" key="1">
    <source>
        <dbReference type="ARBA" id="ARBA00001936"/>
    </source>
</evidence>
<accession>A0ABD2M7P9</accession>
<dbReference type="EC" id="3.1.7.2" evidence="5"/>
<dbReference type="Gene3D" id="1.10.3210.10">
    <property type="entry name" value="Hypothetical protein af1432"/>
    <property type="match status" value="1"/>
</dbReference>
<evidence type="ECO:0000256" key="9">
    <source>
        <dbReference type="ARBA" id="ARBA00041464"/>
    </source>
</evidence>
<evidence type="ECO:0000256" key="8">
    <source>
        <dbReference type="ARBA" id="ARBA00040793"/>
    </source>
</evidence>
<dbReference type="FunFam" id="1.10.3210.10:FF:000012">
    <property type="entry name" value="HD domain containing 3"/>
    <property type="match status" value="1"/>
</dbReference>
<dbReference type="Pfam" id="PF13328">
    <property type="entry name" value="HD_4"/>
    <property type="match status" value="1"/>
</dbReference>
<evidence type="ECO:0000256" key="11">
    <source>
        <dbReference type="ARBA" id="ARBA00047968"/>
    </source>
</evidence>
<name>A0ABD2M7P9_9BILA</name>
<evidence type="ECO:0000256" key="2">
    <source>
        <dbReference type="ARBA" id="ARBA00022723"/>
    </source>
</evidence>
<organism evidence="13 14">
    <name type="scientific">Heterodera trifolii</name>
    <dbReference type="NCBI Taxonomy" id="157864"/>
    <lineage>
        <taxon>Eukaryota</taxon>
        <taxon>Metazoa</taxon>
        <taxon>Ecdysozoa</taxon>
        <taxon>Nematoda</taxon>
        <taxon>Chromadorea</taxon>
        <taxon>Rhabditida</taxon>
        <taxon>Tylenchina</taxon>
        <taxon>Tylenchomorpha</taxon>
        <taxon>Tylenchoidea</taxon>
        <taxon>Heteroderidae</taxon>
        <taxon>Heteroderinae</taxon>
        <taxon>Heterodera</taxon>
    </lineage>
</organism>
<evidence type="ECO:0000313" key="14">
    <source>
        <dbReference type="Proteomes" id="UP001620626"/>
    </source>
</evidence>
<feature type="domain" description="HD" evidence="12">
    <location>
        <begin position="70"/>
        <end position="165"/>
    </location>
</feature>
<evidence type="ECO:0000256" key="3">
    <source>
        <dbReference type="ARBA" id="ARBA00022801"/>
    </source>
</evidence>
<comment type="cofactor">
    <cofactor evidence="1">
        <name>Mn(2+)</name>
        <dbReference type="ChEBI" id="CHEBI:29035"/>
    </cofactor>
</comment>
<dbReference type="PANTHER" id="PTHR46246:SF1">
    <property type="entry name" value="GUANOSINE-3',5'-BIS(DIPHOSPHATE) 3'-PYROPHOSPHOHYDROLASE MESH1"/>
    <property type="match status" value="1"/>
</dbReference>
<dbReference type="InterPro" id="IPR003607">
    <property type="entry name" value="HD/PDEase_dom"/>
</dbReference>
<comment type="similarity">
    <text evidence="7">Belongs to the MESH1 family.</text>
</comment>
<evidence type="ECO:0000256" key="6">
    <source>
        <dbReference type="ARBA" id="ARBA00037781"/>
    </source>
</evidence>
<evidence type="ECO:0000256" key="10">
    <source>
        <dbReference type="ARBA" id="ARBA00041770"/>
    </source>
</evidence>
<keyword evidence="2" id="KW-0479">Metal-binding</keyword>
<dbReference type="SUPFAM" id="SSF109604">
    <property type="entry name" value="HD-domain/PDEase-like"/>
    <property type="match status" value="1"/>
</dbReference>
<gene>
    <name evidence="13" type="ORF">niasHT_005472</name>
</gene>
<keyword evidence="14" id="KW-1185">Reference proteome</keyword>
<evidence type="ECO:0000256" key="5">
    <source>
        <dbReference type="ARBA" id="ARBA00024387"/>
    </source>
</evidence>
<comment type="function">
    <text evidence="6">ppGpp hydrolyzing enzyme involved in starvation response.</text>
</comment>
<protein>
    <recommendedName>
        <fullName evidence="8">Guanosine-3',5'-bis(diphosphate) 3'-pyrophosphohydrolase MESH1</fullName>
        <ecNumber evidence="5">3.1.7.2</ecNumber>
    </recommendedName>
    <alternativeName>
        <fullName evidence="9">Metazoan SpoT homolog 1</fullName>
    </alternativeName>
    <alternativeName>
        <fullName evidence="10">Penta-phosphate guanosine-3'-pyrophosphohydrolase</fullName>
    </alternativeName>
</protein>